<dbReference type="Proteomes" id="UP000192596">
    <property type="component" value="Unassembled WGS sequence"/>
</dbReference>
<keyword evidence="3" id="KW-1185">Reference proteome</keyword>
<feature type="domain" description="Heterokaryon incompatibility" evidence="1">
    <location>
        <begin position="90"/>
        <end position="240"/>
    </location>
</feature>
<dbReference type="AlphaFoldDB" id="A0A1V8T7N6"/>
<dbReference type="PANTHER" id="PTHR24148">
    <property type="entry name" value="ANKYRIN REPEAT DOMAIN-CONTAINING PROTEIN 39 HOMOLOG-RELATED"/>
    <property type="match status" value="1"/>
</dbReference>
<dbReference type="InterPro" id="IPR010730">
    <property type="entry name" value="HET"/>
</dbReference>
<protein>
    <recommendedName>
        <fullName evidence="1">Heterokaryon incompatibility domain-containing protein</fullName>
    </recommendedName>
</protein>
<sequence>MEAIYASQPLDPERRQLRLITINPCSCDELLSCELSTYSLLDTTQAHNDLLPQRHRYSRPLTSSAHEWSDAQVGDLNPSTNRPRFRWGDYAALSYVWGNPDDAASILVNGEQSKVGRNLFKALNAVRKSEWFGSRMKLWIDALCINQQDTWERGHQVGLMRMIYAEAWLVLGFLGPERDGSDLAVDLIECLANTSRSVRACEQLRDKMVQHELPHPCGSWLALARLLNRPYWSRLWIVQELVLGGARAILMCGSRRIEWMMLCRSLSVIHEYLWNPHDEAFTRDCETAGLSVKVEVVAESNASMHVWKDLGLLTLLRESPMGSVKLATLILLASETVCSDDRDKVYGLLGLMDPSIAQRIIPDYCKSAASVYTDTAEAYIAAHHSIEFLRDANLLDASGSPTWVPDWKQKRRCRDHRPDEDVHEAEDIEGLEWRPYCADSGLPFGLPRRQGAHLICHAVLLDTVDGLGCNPEAKSSVIVQPCGTVDYYGSAEAMMEQLAIALYADRRRYHRDSRSILHLPLTLHDAETQFSKPGWEAFARDMYDYARWLSWFDRNANFMVGERELRAWFPGHEAERFEVGDCYYAFRAWIRTALAGRRRLVVTSAGRIGWADCARADTAVNQAAGARRGDIFAVFPGCPTPILLRPMEDSVSYQVVGEAYLQGCMEGEVEGLVRSGQHHVQEVTLY</sequence>
<gene>
    <name evidence="2" type="ORF">B0A48_07123</name>
</gene>
<dbReference type="OrthoDB" id="4850726at2759"/>
<dbReference type="InParanoid" id="A0A1V8T7N6"/>
<dbReference type="EMBL" id="NAJO01000014">
    <property type="protein sequence ID" value="OQO07426.1"/>
    <property type="molecule type" value="Genomic_DNA"/>
</dbReference>
<name>A0A1V8T7N6_9PEZI</name>
<evidence type="ECO:0000259" key="1">
    <source>
        <dbReference type="Pfam" id="PF06985"/>
    </source>
</evidence>
<dbReference type="PANTHER" id="PTHR24148:SF73">
    <property type="entry name" value="HET DOMAIN PROTEIN (AFU_ORTHOLOGUE AFUA_8G01020)"/>
    <property type="match status" value="1"/>
</dbReference>
<dbReference type="Pfam" id="PF26639">
    <property type="entry name" value="Het-6_barrel"/>
    <property type="match status" value="1"/>
</dbReference>
<proteinExistence type="predicted"/>
<accession>A0A1V8T7N6</accession>
<evidence type="ECO:0000313" key="3">
    <source>
        <dbReference type="Proteomes" id="UP000192596"/>
    </source>
</evidence>
<dbReference type="STRING" id="1507870.A0A1V8T7N6"/>
<reference evidence="3" key="1">
    <citation type="submission" date="2017-03" db="EMBL/GenBank/DDBJ databases">
        <title>Genomes of endolithic fungi from Antarctica.</title>
        <authorList>
            <person name="Coleine C."/>
            <person name="Masonjones S."/>
            <person name="Stajich J.E."/>
        </authorList>
    </citation>
    <scope>NUCLEOTIDE SEQUENCE [LARGE SCALE GENOMIC DNA]</scope>
    <source>
        <strain evidence="3">CCFEE 5527</strain>
    </source>
</reference>
<evidence type="ECO:0000313" key="2">
    <source>
        <dbReference type="EMBL" id="OQO07426.1"/>
    </source>
</evidence>
<dbReference type="InterPro" id="IPR052895">
    <property type="entry name" value="HetReg/Transcr_Mod"/>
</dbReference>
<organism evidence="2 3">
    <name type="scientific">Cryoendolithus antarcticus</name>
    <dbReference type="NCBI Taxonomy" id="1507870"/>
    <lineage>
        <taxon>Eukaryota</taxon>
        <taxon>Fungi</taxon>
        <taxon>Dikarya</taxon>
        <taxon>Ascomycota</taxon>
        <taxon>Pezizomycotina</taxon>
        <taxon>Dothideomycetes</taxon>
        <taxon>Dothideomycetidae</taxon>
        <taxon>Cladosporiales</taxon>
        <taxon>Cladosporiaceae</taxon>
        <taxon>Cryoendolithus</taxon>
    </lineage>
</organism>
<comment type="caution">
    <text evidence="2">The sequence shown here is derived from an EMBL/GenBank/DDBJ whole genome shotgun (WGS) entry which is preliminary data.</text>
</comment>
<dbReference type="Pfam" id="PF06985">
    <property type="entry name" value="HET"/>
    <property type="match status" value="1"/>
</dbReference>